<dbReference type="EMBL" id="SLYB01000008">
    <property type="protein sequence ID" value="TCP95510.1"/>
    <property type="molecule type" value="Genomic_DNA"/>
</dbReference>
<dbReference type="GO" id="GO:0005829">
    <property type="term" value="C:cytosol"/>
    <property type="evidence" value="ECO:0007669"/>
    <property type="project" value="TreeGrafter"/>
</dbReference>
<dbReference type="PANTHER" id="PTHR34986">
    <property type="entry name" value="EVOLVED BETA-GALACTOSIDASE SUBUNIT BETA"/>
    <property type="match status" value="1"/>
</dbReference>
<dbReference type="SUPFAM" id="SSF51197">
    <property type="entry name" value="Clavaminate synthase-like"/>
    <property type="match status" value="1"/>
</dbReference>
<dbReference type="OrthoDB" id="6196468at2"/>
<proteinExistence type="predicted"/>
<reference evidence="1 2" key="1">
    <citation type="submission" date="2019-03" db="EMBL/GenBank/DDBJ databases">
        <title>Genomic Encyclopedia of Type Strains, Phase IV (KMG-IV): sequencing the most valuable type-strain genomes for metagenomic binning, comparative biology and taxonomic classification.</title>
        <authorList>
            <person name="Goeker M."/>
        </authorList>
    </citation>
    <scope>NUCLEOTIDE SEQUENCE [LARGE SCALE GENOMIC DNA]</scope>
    <source>
        <strain evidence="1 2">DSM 28404</strain>
    </source>
</reference>
<dbReference type="AlphaFoldDB" id="A0A4R2T0C4"/>
<organism evidence="1 2">
    <name type="scientific">Cricetibacter osteomyelitidis</name>
    <dbReference type="NCBI Taxonomy" id="1521931"/>
    <lineage>
        <taxon>Bacteria</taxon>
        <taxon>Pseudomonadati</taxon>
        <taxon>Pseudomonadota</taxon>
        <taxon>Gammaproteobacteria</taxon>
        <taxon>Pasteurellales</taxon>
        <taxon>Pasteurellaceae</taxon>
        <taxon>Cricetibacter</taxon>
    </lineage>
</organism>
<dbReference type="InterPro" id="IPR049827">
    <property type="entry name" value="NanQ"/>
</dbReference>
<dbReference type="InterPro" id="IPR004375">
    <property type="entry name" value="NanQ/TabA/YiaL"/>
</dbReference>
<dbReference type="InterPro" id="IPR037012">
    <property type="entry name" value="NanQ/TabA/YiaL_sf"/>
</dbReference>
<evidence type="ECO:0000313" key="2">
    <source>
        <dbReference type="Proteomes" id="UP000295763"/>
    </source>
</evidence>
<dbReference type="PANTHER" id="PTHR34986:SF5">
    <property type="entry name" value="N-ACETYLNEURAMINATE ANOMERASE NANQ"/>
    <property type="match status" value="1"/>
</dbReference>
<dbReference type="Gene3D" id="2.60.120.370">
    <property type="entry name" value="YhcH/YjgK/YiaL"/>
    <property type="match status" value="1"/>
</dbReference>
<dbReference type="NCBIfam" id="NF040884">
    <property type="entry name" value="acetylneur_anom"/>
    <property type="match status" value="1"/>
</dbReference>
<gene>
    <name evidence="1" type="ORF">EDC44_10811</name>
</gene>
<comment type="caution">
    <text evidence="1">The sequence shown here is derived from an EMBL/GenBank/DDBJ whole genome shotgun (WGS) entry which is preliminary data.</text>
</comment>
<dbReference type="Proteomes" id="UP000295763">
    <property type="component" value="Unassembled WGS sequence"/>
</dbReference>
<dbReference type="RefSeq" id="WP_131976054.1">
    <property type="nucleotide sequence ID" value="NZ_SLYB01000008.1"/>
</dbReference>
<protein>
    <submittedName>
        <fullName evidence="1">YhcH/YjgK/YiaL family protein</fullName>
    </submittedName>
</protein>
<name>A0A4R2T0C4_9PAST</name>
<accession>A0A4R2T0C4</accession>
<evidence type="ECO:0000313" key="1">
    <source>
        <dbReference type="EMBL" id="TCP95510.1"/>
    </source>
</evidence>
<sequence>MFLGDLTRDDYARGLPQVIVDMCEKLKIMDLAALETGRHDLTDQIYMNVMELTTEPAEVRKSEFHRQYIDVQVLISGEESMDYNLEFPDMTDYTEYDEKDDYQLTLTTVLKNKNTLTLKPKQFVVFLPYESHKPCCNVNGQAVTLKKLVVKIPLELV</sequence>
<dbReference type="Pfam" id="PF04074">
    <property type="entry name" value="DUF386"/>
    <property type="match status" value="1"/>
</dbReference>
<dbReference type="NCBIfam" id="TIGR00022">
    <property type="entry name" value="YhcH/YjgK/YiaL family protein"/>
    <property type="match status" value="1"/>
</dbReference>
<keyword evidence="2" id="KW-1185">Reference proteome</keyword>